<gene>
    <name evidence="1" type="ORF">EJ08DRAFT_696605</name>
</gene>
<comment type="caution">
    <text evidence="1">The sequence shown here is derived from an EMBL/GenBank/DDBJ whole genome shotgun (WGS) entry which is preliminary data.</text>
</comment>
<sequence length="395" mass="45168">MSLLLLPIAIRQKLWEMVLLSENYNNNLLATCRQIHNEAERLVYQRPQHFSSQSALRSWTEQVPRKYLHQVRDITLVLQDLEIAPLDYDPSSPSVSLLDIYHQKAQHIANVLSRFPRVTHLALYKPEMVRSCLYREFYGLVLAKVTRQCSALYSLSWHSDQHNLDFLKSLEHLRRLRFTGYSRSTPMETASILSRLRHLRDIALIMPCQPSVYDTLETDPIPPRFTSLTREVIKELRGLECFSIEERGEPIFFTSGFLQALYSGQRSSLQTIMISLDCTPLPITQRSLEHMLSTSSIKHVEISWPLLDGDLMKALPRSIEKLGVPLFSSGLSPSRLSLGILLNLQERKRDLPKLTQVYWLDVAGSGQLPEGADTEALQNAIEALKNVGIMTHVPQ</sequence>
<protein>
    <submittedName>
        <fullName evidence="1">Uncharacterized protein</fullName>
    </submittedName>
</protein>
<dbReference type="EMBL" id="MU007033">
    <property type="protein sequence ID" value="KAF2431217.1"/>
    <property type="molecule type" value="Genomic_DNA"/>
</dbReference>
<accession>A0A9P4NT56</accession>
<dbReference type="OrthoDB" id="4413570at2759"/>
<proteinExistence type="predicted"/>
<organism evidence="1 2">
    <name type="scientific">Tothia fuscella</name>
    <dbReference type="NCBI Taxonomy" id="1048955"/>
    <lineage>
        <taxon>Eukaryota</taxon>
        <taxon>Fungi</taxon>
        <taxon>Dikarya</taxon>
        <taxon>Ascomycota</taxon>
        <taxon>Pezizomycotina</taxon>
        <taxon>Dothideomycetes</taxon>
        <taxon>Pleosporomycetidae</taxon>
        <taxon>Venturiales</taxon>
        <taxon>Cylindrosympodiaceae</taxon>
        <taxon>Tothia</taxon>
    </lineage>
</organism>
<name>A0A9P4NT56_9PEZI</name>
<reference evidence="1" key="1">
    <citation type="journal article" date="2020" name="Stud. Mycol.">
        <title>101 Dothideomycetes genomes: a test case for predicting lifestyles and emergence of pathogens.</title>
        <authorList>
            <person name="Haridas S."/>
            <person name="Albert R."/>
            <person name="Binder M."/>
            <person name="Bloem J."/>
            <person name="Labutti K."/>
            <person name="Salamov A."/>
            <person name="Andreopoulos B."/>
            <person name="Baker S."/>
            <person name="Barry K."/>
            <person name="Bills G."/>
            <person name="Bluhm B."/>
            <person name="Cannon C."/>
            <person name="Castanera R."/>
            <person name="Culley D."/>
            <person name="Daum C."/>
            <person name="Ezra D."/>
            <person name="Gonzalez J."/>
            <person name="Henrissat B."/>
            <person name="Kuo A."/>
            <person name="Liang C."/>
            <person name="Lipzen A."/>
            <person name="Lutzoni F."/>
            <person name="Magnuson J."/>
            <person name="Mondo S."/>
            <person name="Nolan M."/>
            <person name="Ohm R."/>
            <person name="Pangilinan J."/>
            <person name="Park H.-J."/>
            <person name="Ramirez L."/>
            <person name="Alfaro M."/>
            <person name="Sun H."/>
            <person name="Tritt A."/>
            <person name="Yoshinaga Y."/>
            <person name="Zwiers L.-H."/>
            <person name="Turgeon B."/>
            <person name="Goodwin S."/>
            <person name="Spatafora J."/>
            <person name="Crous P."/>
            <person name="Grigoriev I."/>
        </authorList>
    </citation>
    <scope>NUCLEOTIDE SEQUENCE</scope>
    <source>
        <strain evidence="1">CBS 130266</strain>
    </source>
</reference>
<evidence type="ECO:0000313" key="1">
    <source>
        <dbReference type="EMBL" id="KAF2431217.1"/>
    </source>
</evidence>
<evidence type="ECO:0000313" key="2">
    <source>
        <dbReference type="Proteomes" id="UP000800235"/>
    </source>
</evidence>
<dbReference type="Proteomes" id="UP000800235">
    <property type="component" value="Unassembled WGS sequence"/>
</dbReference>
<dbReference type="InterPro" id="IPR032675">
    <property type="entry name" value="LRR_dom_sf"/>
</dbReference>
<keyword evidence="2" id="KW-1185">Reference proteome</keyword>
<dbReference type="AlphaFoldDB" id="A0A9P4NT56"/>
<dbReference type="Gene3D" id="3.80.10.10">
    <property type="entry name" value="Ribonuclease Inhibitor"/>
    <property type="match status" value="1"/>
</dbReference>